<dbReference type="Pfam" id="PF00501">
    <property type="entry name" value="AMP-binding"/>
    <property type="match status" value="1"/>
</dbReference>
<dbReference type="InterPro" id="IPR000873">
    <property type="entry name" value="AMP-dep_synth/lig_dom"/>
</dbReference>
<dbReference type="GO" id="GO:0006631">
    <property type="term" value="P:fatty acid metabolic process"/>
    <property type="evidence" value="ECO:0007669"/>
    <property type="project" value="TreeGrafter"/>
</dbReference>
<evidence type="ECO:0000259" key="6">
    <source>
        <dbReference type="Pfam" id="PF00501"/>
    </source>
</evidence>
<dbReference type="InterPro" id="IPR042099">
    <property type="entry name" value="ANL_N_sf"/>
</dbReference>
<dbReference type="EMBL" id="BANC01000010">
    <property type="protein sequence ID" value="GAN78837.1"/>
    <property type="molecule type" value="Genomic_DNA"/>
</dbReference>
<organism evidence="8 9">
    <name type="scientific">Acidocella aminolytica 101 = DSM 11237</name>
    <dbReference type="NCBI Taxonomy" id="1120923"/>
    <lineage>
        <taxon>Bacteria</taxon>
        <taxon>Pseudomonadati</taxon>
        <taxon>Pseudomonadota</taxon>
        <taxon>Alphaproteobacteria</taxon>
        <taxon>Acetobacterales</taxon>
        <taxon>Acidocellaceae</taxon>
        <taxon>Acidocella</taxon>
    </lineage>
</organism>
<dbReference type="SUPFAM" id="SSF56801">
    <property type="entry name" value="Acetyl-CoA synthetase-like"/>
    <property type="match status" value="1"/>
</dbReference>
<feature type="domain" description="AMP-dependent synthetase/ligase" evidence="6">
    <location>
        <begin position="11"/>
        <end position="358"/>
    </location>
</feature>
<evidence type="ECO:0000313" key="8">
    <source>
        <dbReference type="EMBL" id="GAN78837.1"/>
    </source>
</evidence>
<keyword evidence="2" id="KW-0436">Ligase</keyword>
<dbReference type="InterPro" id="IPR025110">
    <property type="entry name" value="AMP-bd_C"/>
</dbReference>
<gene>
    <name evidence="8" type="ORF">Aam_010_015</name>
</gene>
<dbReference type="PANTHER" id="PTHR43201">
    <property type="entry name" value="ACYL-COA SYNTHETASE"/>
    <property type="match status" value="1"/>
</dbReference>
<keyword evidence="9" id="KW-1185">Reference proteome</keyword>
<dbReference type="InterPro" id="IPR020845">
    <property type="entry name" value="AMP-binding_CS"/>
</dbReference>
<evidence type="ECO:0000256" key="4">
    <source>
        <dbReference type="ARBA" id="ARBA00066616"/>
    </source>
</evidence>
<dbReference type="Pfam" id="PF13193">
    <property type="entry name" value="AMP-binding_C"/>
    <property type="match status" value="1"/>
</dbReference>
<dbReference type="GO" id="GO:0031956">
    <property type="term" value="F:medium-chain fatty acid-CoA ligase activity"/>
    <property type="evidence" value="ECO:0007669"/>
    <property type="project" value="TreeGrafter"/>
</dbReference>
<dbReference type="OrthoDB" id="9803968at2"/>
<protein>
    <recommendedName>
        <fullName evidence="5">3-methylmercaptopropionyl-CoA ligase</fullName>
        <ecNumber evidence="4">6.2.1.44</ecNumber>
    </recommendedName>
</protein>
<dbReference type="AlphaFoldDB" id="A0A0D6PB07"/>
<evidence type="ECO:0000256" key="1">
    <source>
        <dbReference type="ARBA" id="ARBA00006432"/>
    </source>
</evidence>
<reference evidence="8 9" key="1">
    <citation type="submission" date="2012-11" db="EMBL/GenBank/DDBJ databases">
        <title>Whole genome sequence of Acidocella aminolytica 101 = DSM 11237.</title>
        <authorList>
            <person name="Azuma Y."/>
            <person name="Higashiura N."/>
            <person name="Hirakawa H."/>
            <person name="Matsushita K."/>
        </authorList>
    </citation>
    <scope>NUCLEOTIDE SEQUENCE [LARGE SCALE GENOMIC DNA]</scope>
    <source>
        <strain evidence="9">101 / DSM 11237</strain>
    </source>
</reference>
<dbReference type="RefSeq" id="WP_048877329.1">
    <property type="nucleotide sequence ID" value="NZ_BANC01000010.1"/>
</dbReference>
<dbReference type="NCBIfam" id="NF006572">
    <property type="entry name" value="PRK09088.1"/>
    <property type="match status" value="1"/>
</dbReference>
<evidence type="ECO:0000256" key="2">
    <source>
        <dbReference type="ARBA" id="ARBA00022598"/>
    </source>
</evidence>
<accession>A0A0D6PB07</accession>
<dbReference type="PROSITE" id="PS00455">
    <property type="entry name" value="AMP_BINDING"/>
    <property type="match status" value="1"/>
</dbReference>
<dbReference type="STRING" id="1120923.SAMN02746095_02351"/>
<proteinExistence type="inferred from homology"/>
<dbReference type="Proteomes" id="UP000032668">
    <property type="component" value="Unassembled WGS sequence"/>
</dbReference>
<evidence type="ECO:0000313" key="9">
    <source>
        <dbReference type="Proteomes" id="UP000032668"/>
    </source>
</evidence>
<dbReference type="PANTHER" id="PTHR43201:SF5">
    <property type="entry name" value="MEDIUM-CHAIN ACYL-COA LIGASE ACSF2, MITOCHONDRIAL"/>
    <property type="match status" value="1"/>
</dbReference>
<dbReference type="Gene3D" id="3.30.300.30">
    <property type="match status" value="1"/>
</dbReference>
<dbReference type="Gene3D" id="3.40.50.12780">
    <property type="entry name" value="N-terminal domain of ligase-like"/>
    <property type="match status" value="1"/>
</dbReference>
<sequence length="497" mass="54182">MVNVVDDSGIQARLQPDALAVYEFATNRRWNYAEWDEAIARTAGLLAGQYGIKMGARIAALGRNCAEQALLHLACARLGAIFVPLNWRLAVAEQLRLLEDCEPELLVGDSEFLLPLASAIRQVELVALRPQIERAAPLAPVQFDRSRPSLILYTSGTSGRPKGVLLSERNIAQTAVNFGMLARVTHQSAMLAETPMFHIMGIITNLRPAFMRGGAVLLSEGFEPSRTLARLSDSTLKVSHYFCVPQMAQMLRNTEGFDPEKLRNLTAIFSGGAPHPAADIRAWLRDGIPIADGFGMSEAGTVSCMPIHIPIIDQKAGATGLVPPAIQTRIVGAEGQEVAPGMAGELLLKGDNIFIGYWRAPEETAKAFTEDGWFRTGDIARQDEDGFLFLVDRKKDMFISGGENVYPVEIEAVLAALPGIREAAVVGVPDARWGEVGHLAVVVAENGPDENLILEFLNARLARYKIPKYISFVEVLPRTGTGKIQKPQLRIQLSQKA</sequence>
<comment type="similarity">
    <text evidence="1">Belongs to the ATP-dependent AMP-binding enzyme family.</text>
</comment>
<dbReference type="InterPro" id="IPR045851">
    <property type="entry name" value="AMP-bd_C_sf"/>
</dbReference>
<evidence type="ECO:0000256" key="5">
    <source>
        <dbReference type="ARBA" id="ARBA00067668"/>
    </source>
</evidence>
<name>A0A0D6PB07_9PROT</name>
<feature type="domain" description="AMP-binding enzyme C-terminal" evidence="7">
    <location>
        <begin position="409"/>
        <end position="483"/>
    </location>
</feature>
<comment type="caution">
    <text evidence="8">The sequence shown here is derived from an EMBL/GenBank/DDBJ whole genome shotgun (WGS) entry which is preliminary data.</text>
</comment>
<dbReference type="EC" id="6.2.1.44" evidence="4"/>
<dbReference type="FunFam" id="3.30.300.30:FF:000008">
    <property type="entry name" value="2,3-dihydroxybenzoate-AMP ligase"/>
    <property type="match status" value="1"/>
</dbReference>
<comment type="catalytic activity">
    <reaction evidence="3">
        <text>3-(methylsulfanyl)propanoate + ATP + CoA = 3-(methylsulfanyl)propanoyl-CoA + AMP + diphosphate</text>
        <dbReference type="Rhea" id="RHEA:43052"/>
        <dbReference type="ChEBI" id="CHEBI:30616"/>
        <dbReference type="ChEBI" id="CHEBI:33019"/>
        <dbReference type="ChEBI" id="CHEBI:49016"/>
        <dbReference type="ChEBI" id="CHEBI:57287"/>
        <dbReference type="ChEBI" id="CHEBI:82815"/>
        <dbReference type="ChEBI" id="CHEBI:456215"/>
        <dbReference type="EC" id="6.2.1.44"/>
    </reaction>
    <physiologicalReaction direction="left-to-right" evidence="3">
        <dbReference type="Rhea" id="RHEA:43053"/>
    </physiologicalReaction>
</comment>
<evidence type="ECO:0000259" key="7">
    <source>
        <dbReference type="Pfam" id="PF13193"/>
    </source>
</evidence>
<evidence type="ECO:0000256" key="3">
    <source>
        <dbReference type="ARBA" id="ARBA00051915"/>
    </source>
</evidence>